<dbReference type="PROSITE" id="PS51450">
    <property type="entry name" value="LRR"/>
    <property type="match status" value="1"/>
</dbReference>
<dbReference type="Proteomes" id="UP000315496">
    <property type="component" value="Chromosome 1"/>
</dbReference>
<dbReference type="InterPro" id="IPR050836">
    <property type="entry name" value="SDS22/Internalin_LRR"/>
</dbReference>
<evidence type="ECO:0000256" key="1">
    <source>
        <dbReference type="ARBA" id="ARBA00022614"/>
    </source>
</evidence>
<dbReference type="InterPro" id="IPR001611">
    <property type="entry name" value="Leu-rich_rpt"/>
</dbReference>
<dbReference type="VEuPathDB" id="GiardiaDB:GMRT_12298"/>
<gene>
    <name evidence="3" type="ORF">GMRT_12298</name>
</gene>
<organism evidence="3 4">
    <name type="scientific">Giardia muris</name>
    <dbReference type="NCBI Taxonomy" id="5742"/>
    <lineage>
        <taxon>Eukaryota</taxon>
        <taxon>Metamonada</taxon>
        <taxon>Diplomonadida</taxon>
        <taxon>Hexamitidae</taxon>
        <taxon>Giardiinae</taxon>
        <taxon>Giardia</taxon>
    </lineage>
</organism>
<keyword evidence="4" id="KW-1185">Reference proteome</keyword>
<dbReference type="Gene3D" id="3.80.10.10">
    <property type="entry name" value="Ribonuclease Inhibitor"/>
    <property type="match status" value="2"/>
</dbReference>
<accession>A0A4Z1T0N9</accession>
<dbReference type="EMBL" id="VDLU01000001">
    <property type="protein sequence ID" value="TNJ30545.1"/>
    <property type="molecule type" value="Genomic_DNA"/>
</dbReference>
<reference evidence="3 4" key="1">
    <citation type="submission" date="2019-05" db="EMBL/GenBank/DDBJ databases">
        <title>The compact genome of Giardia muris reveals important steps in the evolution of intestinal protozoan parasites.</title>
        <authorList>
            <person name="Xu F."/>
            <person name="Jimenez-Gonzalez A."/>
            <person name="Einarsson E."/>
            <person name="Astvaldsson A."/>
            <person name="Peirasmaki D."/>
            <person name="Eckmann L."/>
            <person name="Andersson J.O."/>
            <person name="Svard S.G."/>
            <person name="Jerlstrom-Hultqvist J."/>
        </authorList>
    </citation>
    <scope>NUCLEOTIDE SEQUENCE [LARGE SCALE GENOMIC DNA]</scope>
    <source>
        <strain evidence="3 4">Roberts-Thomson</strain>
    </source>
</reference>
<keyword evidence="2" id="KW-0677">Repeat</keyword>
<dbReference type="InterPro" id="IPR032675">
    <property type="entry name" value="LRR_dom_sf"/>
</dbReference>
<dbReference type="SUPFAM" id="SSF52058">
    <property type="entry name" value="L domain-like"/>
    <property type="match status" value="1"/>
</dbReference>
<name>A0A4Z1T0N9_GIAMU</name>
<evidence type="ECO:0000313" key="3">
    <source>
        <dbReference type="EMBL" id="TNJ30545.1"/>
    </source>
</evidence>
<evidence type="ECO:0000256" key="2">
    <source>
        <dbReference type="ARBA" id="ARBA00022737"/>
    </source>
</evidence>
<dbReference type="AlphaFoldDB" id="A0A4Z1T0N9"/>
<dbReference type="Pfam" id="PF13855">
    <property type="entry name" value="LRR_8"/>
    <property type="match status" value="1"/>
</dbReference>
<keyword evidence="1" id="KW-0433">Leucine-rich repeat</keyword>
<sequence>MEVLTDEMIAQATTGKRCTFTNCTLRGSETRTPHPEVKDLGFVDSIIDDLSFIPTLFPRITILRLINCKLDEEDLQSLLLCPIVVLNLTGCGLTRFPLKLITPKLCAIVLTNNEITELPKIGKAGQNINTIVLSRNPLAHIEEQFNDLTKLRKLNLTECSLSALPAINTIAIREVRLCNNAITTIPSTWTCLPRLRQLELGHNQLSFIRDLIGLTKATRLQQLGLAGNPCMKSHDVLNYLKQILTPINPNLRVNQTLLRELTVQRGTDQLDEEKERGEEDE</sequence>
<dbReference type="PANTHER" id="PTHR46652">
    <property type="entry name" value="LEUCINE-RICH REPEAT AND IQ DOMAIN-CONTAINING PROTEIN 1-RELATED"/>
    <property type="match status" value="1"/>
</dbReference>
<dbReference type="OrthoDB" id="1517790at2759"/>
<proteinExistence type="predicted"/>
<comment type="caution">
    <text evidence="3">The sequence shown here is derived from an EMBL/GenBank/DDBJ whole genome shotgun (WGS) entry which is preliminary data.</text>
</comment>
<protein>
    <submittedName>
        <fullName evidence="3">Biglycan</fullName>
    </submittedName>
</protein>
<dbReference type="PANTHER" id="PTHR46652:SF7">
    <property type="entry name" value="LEUCINE-RICH REPEAT AND IQ DOMAIN-CONTAINING PROTEIN 1"/>
    <property type="match status" value="1"/>
</dbReference>
<evidence type="ECO:0000313" key="4">
    <source>
        <dbReference type="Proteomes" id="UP000315496"/>
    </source>
</evidence>